<dbReference type="Proteomes" id="UP001558850">
    <property type="component" value="Unassembled WGS sequence"/>
</dbReference>
<name>A0ACC6U168_9BURK</name>
<organism evidence="1 2">
    <name type="scientific">Paraburkholderia phymatum</name>
    <dbReference type="NCBI Taxonomy" id="148447"/>
    <lineage>
        <taxon>Bacteria</taxon>
        <taxon>Pseudomonadati</taxon>
        <taxon>Pseudomonadota</taxon>
        <taxon>Betaproteobacteria</taxon>
        <taxon>Burkholderiales</taxon>
        <taxon>Burkholderiaceae</taxon>
        <taxon>Paraburkholderia</taxon>
    </lineage>
</organism>
<proteinExistence type="predicted"/>
<reference evidence="1" key="1">
    <citation type="submission" date="2024-07" db="EMBL/GenBank/DDBJ databases">
        <title>A survey of Mimosa microsymbionts across Brazilian biomes reveals a high diversity of Paraburkholderia nodulating endemic species, but also that Cupriavidus is common as a symbiont of widespread species.</title>
        <authorList>
            <person name="Rouws L."/>
            <person name="Barauna A."/>
            <person name="Beukes C."/>
            <person name="Rouws J.R.C."/>
            <person name="De Faria S.M."/>
            <person name="Gross E."/>
            <person name="Bueno Dos Reis Junior F."/>
            <person name="Simon M.F."/>
            <person name="Maluk M."/>
            <person name="Odee D.W."/>
            <person name="Kenicer G."/>
            <person name="Young J.P.W."/>
            <person name="Reis V.M."/>
            <person name="Zilli J."/>
            <person name="James E.K."/>
        </authorList>
    </citation>
    <scope>NUCLEOTIDE SEQUENCE</scope>
    <source>
        <strain evidence="1">EG181B</strain>
    </source>
</reference>
<keyword evidence="2" id="KW-1185">Reference proteome</keyword>
<accession>A0ACC6U168</accession>
<dbReference type="EMBL" id="JBFRCH010000007">
    <property type="protein sequence ID" value="MEX3933317.1"/>
    <property type="molecule type" value="Genomic_DNA"/>
</dbReference>
<sequence>MSAITGPISTMPGAHHSASGMCDSHPDRPATYRIQGETDSFGCEMHDMCDECYAEHCEGMAATAAERATGTCEWCGKHATDLRSMRDYEEGSYGRLYDVCLACRKSANDRAQEELDRYGYHD</sequence>
<gene>
    <name evidence="1" type="ORF">AB4Y32_16190</name>
</gene>
<evidence type="ECO:0000313" key="2">
    <source>
        <dbReference type="Proteomes" id="UP001558850"/>
    </source>
</evidence>
<evidence type="ECO:0000313" key="1">
    <source>
        <dbReference type="EMBL" id="MEX3933317.1"/>
    </source>
</evidence>
<protein>
    <submittedName>
        <fullName evidence="1">Uncharacterized protein</fullName>
    </submittedName>
</protein>
<comment type="caution">
    <text evidence="1">The sequence shown here is derived from an EMBL/GenBank/DDBJ whole genome shotgun (WGS) entry which is preliminary data.</text>
</comment>